<dbReference type="InterPro" id="IPR027417">
    <property type="entry name" value="P-loop_NTPase"/>
</dbReference>
<dbReference type="STRING" id="65393.PCC7424_3851"/>
<evidence type="ECO:0000313" key="1">
    <source>
        <dbReference type="EMBL" id="ACK72231.1"/>
    </source>
</evidence>
<dbReference type="SUPFAM" id="SSF48371">
    <property type="entry name" value="ARM repeat"/>
    <property type="match status" value="1"/>
</dbReference>
<keyword evidence="2" id="KW-1185">Reference proteome</keyword>
<dbReference type="RefSeq" id="WP_015955823.1">
    <property type="nucleotide sequence ID" value="NC_011729.1"/>
</dbReference>
<proteinExistence type="predicted"/>
<gene>
    <name evidence="1" type="ordered locus">PCC7424_3851</name>
</gene>
<dbReference type="KEGG" id="cyc:PCC7424_3851"/>
<dbReference type="HOGENOM" id="CLU_006579_1_0_3"/>
<sequence length="1288" mass="147170">MIFDISPSQIESLDSKQLVELLYKLLHAEAQRYGTGLRGVSVPPQITIADGGEDARISWVGGIEQTDYLPSRLCIFQAKATNLGPAGWKKEVWTKPTQKKDAKWRELNKAVKNAINENASYIGFTTAVLIGDKYNERIKGIKQGIQEAGGDLNQLKAIDIYDANKITDWVSQHPAIALWLNERQSGLNLRSFETIETLGKKTDISSIPPVEDTANRFLLENKREDSLTFEKIKERITDYLADSKKSIRVLGSSGVGKTRFVYEVFRDETSTAKTALATSAIYCDFRDIGNQIFPIAQSCSEAGKSALMIVDECPRKTAIKLSEIITTESSNLRILTIGNDNQPIEKDNCLNIFVEPADDTLIEGIIQQRYPKADYLDINFIKKLSAGYPRIAVLATDNYSEGLPILKSVEDVVERILVGCGINRPEQVRAIECLSLFNRLGADENVSDEIDFVAEHLARQTGDEMYEHLAYAAKQDLVDYRYCYFIAQPLPIAAFLGARRLDLLRVKTILNFIENASPELRESFLSQWRYFDASLTAAKVAERLLAKNGWCSSLEGLKKIGLQCLKAIVHIDPDGVTDVIEYVYKDLSIDELEEAVTIKQDFVQVLSILVSRKRSFHRAAPLLMRLAAINNDEIYVNSANRRFKQLFQLHLSQTEANPSERFAILDQGLSSGDERVISLCIKALEKVLKWNRSSASGISNQIGNQPPLKEWTPKTWDEVFDFLRNGLQRLTNIRAESKQFAEQCEKILASHIRSLLGENLFGDIENIVKDISQEKGIWLEAIKGVGDWLYFDRKKAPEDFAKEDFAKKVRDFYDSLIPTDPIQQALLYTKFWSSHLRNPDLNHERDDRSREDFEYSSRKAKEIAAVIAGDQELTYRAIQTMVREELNNVSPFTYELAMRLENPIEAFQFAVKEFEASTNRKGVQFLRGLISGIDKKNPESATQCIQIASKSEALKDQMGNIYRAVHISVERLNEIVQGIKQGSIPVTECAYFSYGKGLDHFSAEEILPLIDELAFNHGAEGMWISLEIISFYQYDRDNLDKRIAERIKQITTSNKLFETLKSIPTDANSFEQVILLIQNYYSFNDEFASELSQQIIKLCQIKYNNIFLELDSNLANIFKLLVKENPKVLWKNLSHFFEIATPLEIYCLKNIIGTLRYPLDGESYNQESLFFDILDAECREWAKVNPEIRSPFLCLFYPILNTNTTGDSAWHPALENLTYEFGAVREFREAIQEQFFPSFYEDSIIPYLEKYLIPLETWFDHQVPEMSTWARNIYRSLERRIDRERKRQ</sequence>
<dbReference type="Proteomes" id="UP000002384">
    <property type="component" value="Chromosome"/>
</dbReference>
<dbReference type="eggNOG" id="ENOG502ZAA2">
    <property type="taxonomic scope" value="Bacteria"/>
</dbReference>
<dbReference type="OrthoDB" id="580757at2"/>
<protein>
    <submittedName>
        <fullName evidence="1">Uncharacterized protein</fullName>
    </submittedName>
</protein>
<dbReference type="InterPro" id="IPR016024">
    <property type="entry name" value="ARM-type_fold"/>
</dbReference>
<dbReference type="EMBL" id="CP001291">
    <property type="protein sequence ID" value="ACK72231.1"/>
    <property type="molecule type" value="Genomic_DNA"/>
</dbReference>
<dbReference type="SUPFAM" id="SSF52540">
    <property type="entry name" value="P-loop containing nucleoside triphosphate hydrolases"/>
    <property type="match status" value="1"/>
</dbReference>
<name>B7KJE7_GLOC7</name>
<reference evidence="2" key="1">
    <citation type="journal article" date="2011" name="MBio">
        <title>Novel metabolic attributes of the genus Cyanothece, comprising a group of unicellular nitrogen-fixing Cyanobacteria.</title>
        <authorList>
            <person name="Bandyopadhyay A."/>
            <person name="Elvitigala T."/>
            <person name="Welsh E."/>
            <person name="Stockel J."/>
            <person name="Liberton M."/>
            <person name="Min H."/>
            <person name="Sherman L.A."/>
            <person name="Pakrasi H.B."/>
        </authorList>
    </citation>
    <scope>NUCLEOTIDE SEQUENCE [LARGE SCALE GENOMIC DNA]</scope>
    <source>
        <strain evidence="2">PCC 7424</strain>
    </source>
</reference>
<organism evidence="1 2">
    <name type="scientific">Gloeothece citriformis (strain PCC 7424)</name>
    <name type="common">Cyanothece sp. (strain PCC 7424)</name>
    <dbReference type="NCBI Taxonomy" id="65393"/>
    <lineage>
        <taxon>Bacteria</taxon>
        <taxon>Bacillati</taxon>
        <taxon>Cyanobacteriota</taxon>
        <taxon>Cyanophyceae</taxon>
        <taxon>Oscillatoriophycideae</taxon>
        <taxon>Chroococcales</taxon>
        <taxon>Aphanothecaceae</taxon>
        <taxon>Gloeothece</taxon>
        <taxon>Gloeothece citriformis</taxon>
    </lineage>
</organism>
<evidence type="ECO:0000313" key="2">
    <source>
        <dbReference type="Proteomes" id="UP000002384"/>
    </source>
</evidence>
<accession>B7KJE7</accession>